<keyword evidence="3" id="KW-0472">Membrane</keyword>
<dbReference type="PANTHER" id="PTHR21327">
    <property type="entry name" value="GTP CYCLOHYDROLASE II-RELATED"/>
    <property type="match status" value="1"/>
</dbReference>
<keyword evidence="5" id="KW-0378">Hydrolase</keyword>
<comment type="pathway">
    <text evidence="1">Cofactor biosynthesis; riboflavin biosynthesis.</text>
</comment>
<gene>
    <name evidence="5" type="primary">ribA</name>
    <name evidence="5" type="ordered locus">ZICARI_166</name>
</gene>
<dbReference type="HOGENOM" id="CLU_020273_2_1_4"/>
<evidence type="ECO:0000259" key="4">
    <source>
        <dbReference type="Pfam" id="PF00925"/>
    </source>
</evidence>
<dbReference type="GO" id="GO:0009231">
    <property type="term" value="P:riboflavin biosynthetic process"/>
    <property type="evidence" value="ECO:0007669"/>
    <property type="project" value="UniProtKB-UniPathway"/>
</dbReference>
<dbReference type="GO" id="GO:0008686">
    <property type="term" value="F:3,4-dihydroxy-2-butanone-4-phosphate synthase activity"/>
    <property type="evidence" value="ECO:0007669"/>
    <property type="project" value="TreeGrafter"/>
</dbReference>
<dbReference type="SUPFAM" id="SSF142695">
    <property type="entry name" value="RibA-like"/>
    <property type="match status" value="1"/>
</dbReference>
<dbReference type="GO" id="GO:0016787">
    <property type="term" value="F:hydrolase activity"/>
    <property type="evidence" value="ECO:0007669"/>
    <property type="project" value="UniProtKB-KW"/>
</dbReference>
<dbReference type="AlphaFoldDB" id="E0TIZ4"/>
<keyword evidence="6" id="KW-1185">Reference proteome</keyword>
<dbReference type="STRING" id="871271.ZICARI_166"/>
<dbReference type="Proteomes" id="UP000001303">
    <property type="component" value="Chromosome"/>
</dbReference>
<evidence type="ECO:0000313" key="6">
    <source>
        <dbReference type="Proteomes" id="UP000001303"/>
    </source>
</evidence>
<name>E0TIZ4_ZINIC</name>
<keyword evidence="3" id="KW-0812">Transmembrane</keyword>
<organism evidence="5 6">
    <name type="scientific">Zinderia insecticola (strain CARI)</name>
    <dbReference type="NCBI Taxonomy" id="871271"/>
    <lineage>
        <taxon>Bacteria</taxon>
        <taxon>Pseudomonadati</taxon>
        <taxon>Pseudomonadota</taxon>
        <taxon>Betaproteobacteria</taxon>
        <taxon>Burkholderiales</taxon>
        <taxon>Oxalobacteraceae</taxon>
        <taxon>Candidatus Zinderia</taxon>
    </lineage>
</organism>
<dbReference type="Pfam" id="PF00925">
    <property type="entry name" value="GTP_cyclohydro2"/>
    <property type="match status" value="1"/>
</dbReference>
<keyword evidence="2" id="KW-0686">Riboflavin biosynthesis</keyword>
<dbReference type="KEGG" id="zin:ZICARI_166"/>
<evidence type="ECO:0000256" key="2">
    <source>
        <dbReference type="ARBA" id="ARBA00022619"/>
    </source>
</evidence>
<feature type="transmembrane region" description="Helical" evidence="3">
    <location>
        <begin position="135"/>
        <end position="152"/>
    </location>
</feature>
<dbReference type="InterPro" id="IPR032677">
    <property type="entry name" value="GTP_cyclohydro_II"/>
</dbReference>
<evidence type="ECO:0000256" key="1">
    <source>
        <dbReference type="ARBA" id="ARBA00005104"/>
    </source>
</evidence>
<keyword evidence="3" id="KW-1133">Transmembrane helix</keyword>
<accession>E0TIZ4</accession>
<feature type="transmembrane region" description="Helical" evidence="3">
    <location>
        <begin position="12"/>
        <end position="31"/>
    </location>
</feature>
<sequence>MNFKYFKNKIKVIITCKIPIFYNIFRIFIFVDNFNKKEHIVITLGKIKNKKIILIRIHSECITGESFYSQKCDCGFQLKFSLKKILIEKKGIIFYLRQEGRNIGIKNKIKVYYLQDLCYDTYDSNIKFGFLPDSRYYYILFFMILFFNLKYIKIITNNIEKIKYLNKINLKIIKRIPIINKNFINKKYLNIKFLKFKHKIINFLNIFNKIKWKL</sequence>
<evidence type="ECO:0000313" key="5">
    <source>
        <dbReference type="EMBL" id="ADM89771.1"/>
    </source>
</evidence>
<protein>
    <submittedName>
        <fullName evidence="5">Putative GTP cyclohydrolase II</fullName>
    </submittedName>
</protein>
<evidence type="ECO:0000256" key="3">
    <source>
        <dbReference type="SAM" id="Phobius"/>
    </source>
</evidence>
<dbReference type="GO" id="GO:0005829">
    <property type="term" value="C:cytosol"/>
    <property type="evidence" value="ECO:0007669"/>
    <property type="project" value="TreeGrafter"/>
</dbReference>
<dbReference type="UniPathway" id="UPA00275"/>
<feature type="domain" description="GTP cyclohydrolase II" evidence="4">
    <location>
        <begin position="15"/>
        <end position="177"/>
    </location>
</feature>
<dbReference type="NCBIfam" id="NF001591">
    <property type="entry name" value="PRK00393.1"/>
    <property type="match status" value="1"/>
</dbReference>
<dbReference type="EMBL" id="CP002161">
    <property type="protein sequence ID" value="ADM89771.1"/>
    <property type="molecule type" value="Genomic_DNA"/>
</dbReference>
<dbReference type="Gene3D" id="3.40.50.10990">
    <property type="entry name" value="GTP cyclohydrolase II"/>
    <property type="match status" value="1"/>
</dbReference>
<reference key="2">
    <citation type="submission" date="2010-08" db="EMBL/GenBank/DDBJ databases">
        <title>Functional convergence in reduced genomes of bacterial symbionts spanning 200 million years of evolution.</title>
        <authorList>
            <person name="McCutcheon J.P."/>
            <person name="Moran N.A."/>
        </authorList>
    </citation>
    <scope>NUCLEOTIDE SEQUENCE</scope>
    <source>
        <strain>CARI</strain>
    </source>
</reference>
<proteinExistence type="predicted"/>
<dbReference type="InterPro" id="IPR036144">
    <property type="entry name" value="RibA-like_sf"/>
</dbReference>
<dbReference type="PANTHER" id="PTHR21327:SF38">
    <property type="entry name" value="3,4-DIHYDROXY-2-BUTANONE 4-PHOSPHATE SYNTHASE"/>
    <property type="match status" value="1"/>
</dbReference>
<reference evidence="5 6" key="1">
    <citation type="journal article" date="2010" name="Genome Biol. Evol.">
        <title>Functional convergence in reduced genomes of bacterial symbionts spanning 200 My of evolution.</title>
        <authorList>
            <person name="McCutcheon J.P."/>
            <person name="Moran N.A."/>
        </authorList>
    </citation>
    <scope>NUCLEOTIDE SEQUENCE [LARGE SCALE GENOMIC DNA]</scope>
    <source>
        <strain evidence="5 6">CARI</strain>
    </source>
</reference>